<keyword evidence="1" id="KW-0479">Metal-binding</keyword>
<dbReference type="InterPro" id="IPR046796">
    <property type="entry name" value="Transposase_32_dom"/>
</dbReference>
<dbReference type="GO" id="GO:0008270">
    <property type="term" value="F:zinc ion binding"/>
    <property type="evidence" value="ECO:0007669"/>
    <property type="project" value="UniProtKB-KW"/>
</dbReference>
<dbReference type="InterPro" id="IPR036875">
    <property type="entry name" value="Znf_CCHC_sf"/>
</dbReference>
<keyword evidence="6" id="KW-1185">Reference proteome</keyword>
<dbReference type="Gene3D" id="4.10.60.10">
    <property type="entry name" value="Zinc finger, CCHC-type"/>
    <property type="match status" value="1"/>
</dbReference>
<accession>A0A484NJS4</accession>
<dbReference type="InterPro" id="IPR001878">
    <property type="entry name" value="Znf_CCHC"/>
</dbReference>
<feature type="compositionally biased region" description="Acidic residues" evidence="3">
    <location>
        <begin position="704"/>
        <end position="717"/>
    </location>
</feature>
<dbReference type="SUPFAM" id="SSF57756">
    <property type="entry name" value="Retrovirus zinc finger-like domains"/>
    <property type="match status" value="1"/>
</dbReference>
<sequence>MRAFLKSQGGRVWRSIETGWTEPTKTNVEGEKVAKTFEKYSKEEASLTECNDRALNALFGAVDSSQYRLISNYTEAKKAWEILETTHEGDERVKTAKLQILMTKYENLRMDDKERIAEFHGRVRELANEAENLKRPFTEDSLVLKKKSVKQIAFHSHTTEEEEDDEDPSDGDYQEQLSSLITKQFKKKWMQKKGRTNYQAESSKGFQFRNPRPKESRAPTDDSKRRGPQCFECGGFGHIQSECANNLKKKRQAFVSTWSDEEDDSEEVLGNRNCAFTTQIHDDDPDNLINKLVVLQEEVDSHRRKLDETIQQLEQVEGEKANLKYELTQLKNYQKWMKSAGAEQIENLVDKSRFYGDRTGIGHTLPESSKTPLDLFITRSKIDDEELKEYRRDKKEAVQPTHIHKHILPQRNIDLEDFALKTTLIPMLEARNLLKSVTIPSSYVKQVIQEFFCNIDEDFVNPAAAIFEKVFVRGKLYTFSSTAVNKFLGLDDDQDALVSDVTMWKEITHGVRKIQHPSSKVPSSILNSSYSILLRVAACHWLATSHTNTVTKAMGMLLYKIKNNVSVNLGKLIVAQIAEFGKHNYKQNDNGLPFLVLIFQMLVSQGFTKKDAEKEEPLEPLLQIDNRHFEGKHFNDMVIIEQATHGMQGVHKYLEHKLQQNKEALSLVVQQRKVLEEERKSLLWLQEHVAESAQTASASSQGESTEEEEDNTTDYSA</sequence>
<evidence type="ECO:0000256" key="2">
    <source>
        <dbReference type="SAM" id="Coils"/>
    </source>
</evidence>
<keyword evidence="1" id="KW-0862">Zinc</keyword>
<dbReference type="Proteomes" id="UP000595140">
    <property type="component" value="Unassembled WGS sequence"/>
</dbReference>
<dbReference type="PROSITE" id="PS50158">
    <property type="entry name" value="ZF_CCHC"/>
    <property type="match status" value="1"/>
</dbReference>
<dbReference type="AlphaFoldDB" id="A0A484NJS4"/>
<feature type="compositionally biased region" description="Low complexity" evidence="3">
    <location>
        <begin position="693"/>
        <end position="703"/>
    </location>
</feature>
<evidence type="ECO:0000313" key="6">
    <source>
        <dbReference type="Proteomes" id="UP000595140"/>
    </source>
</evidence>
<protein>
    <recommendedName>
        <fullName evidence="4">CCHC-type domain-containing protein</fullName>
    </recommendedName>
</protein>
<keyword evidence="2" id="KW-0175">Coiled coil</keyword>
<dbReference type="PANTHER" id="PTHR34676:SF28">
    <property type="entry name" value="ZINC FINGER, CCHC-TYPE, RIBONUCLEASE H-LIKE DOMAIN, GAG-PRE-INTEGRASE DOMAIN PROTEIN-RELATED"/>
    <property type="match status" value="1"/>
</dbReference>
<feature type="region of interest" description="Disordered" evidence="3">
    <location>
        <begin position="693"/>
        <end position="717"/>
    </location>
</feature>
<reference evidence="5 6" key="1">
    <citation type="submission" date="2018-04" db="EMBL/GenBank/DDBJ databases">
        <authorList>
            <person name="Vogel A."/>
        </authorList>
    </citation>
    <scope>NUCLEOTIDE SEQUENCE [LARGE SCALE GENOMIC DNA]</scope>
</reference>
<dbReference type="Pfam" id="PF20167">
    <property type="entry name" value="Transposase_32"/>
    <property type="match status" value="1"/>
</dbReference>
<dbReference type="OrthoDB" id="1425037at2759"/>
<evidence type="ECO:0000256" key="3">
    <source>
        <dbReference type="SAM" id="MobiDB-lite"/>
    </source>
</evidence>
<dbReference type="SMART" id="SM00343">
    <property type="entry name" value="ZnF_C2HC"/>
    <property type="match status" value="1"/>
</dbReference>
<feature type="compositionally biased region" description="Polar residues" evidence="3">
    <location>
        <begin position="196"/>
        <end position="205"/>
    </location>
</feature>
<feature type="coiled-coil region" evidence="2">
    <location>
        <begin position="292"/>
        <end position="333"/>
    </location>
</feature>
<feature type="compositionally biased region" description="Basic and acidic residues" evidence="3">
    <location>
        <begin position="212"/>
        <end position="225"/>
    </location>
</feature>
<name>A0A484NJS4_9ASTE</name>
<organism evidence="5 6">
    <name type="scientific">Cuscuta campestris</name>
    <dbReference type="NCBI Taxonomy" id="132261"/>
    <lineage>
        <taxon>Eukaryota</taxon>
        <taxon>Viridiplantae</taxon>
        <taxon>Streptophyta</taxon>
        <taxon>Embryophyta</taxon>
        <taxon>Tracheophyta</taxon>
        <taxon>Spermatophyta</taxon>
        <taxon>Magnoliopsida</taxon>
        <taxon>eudicotyledons</taxon>
        <taxon>Gunneridae</taxon>
        <taxon>Pentapetalae</taxon>
        <taxon>asterids</taxon>
        <taxon>lamiids</taxon>
        <taxon>Solanales</taxon>
        <taxon>Convolvulaceae</taxon>
        <taxon>Cuscuteae</taxon>
        <taxon>Cuscuta</taxon>
        <taxon>Cuscuta subgen. Grammica</taxon>
        <taxon>Cuscuta sect. Cleistogrammica</taxon>
    </lineage>
</organism>
<feature type="region of interest" description="Disordered" evidence="3">
    <location>
        <begin position="192"/>
        <end position="226"/>
    </location>
</feature>
<feature type="domain" description="CCHC-type" evidence="4">
    <location>
        <begin position="230"/>
        <end position="243"/>
    </location>
</feature>
<dbReference type="Pfam" id="PF14223">
    <property type="entry name" value="Retrotran_gag_2"/>
    <property type="match status" value="1"/>
</dbReference>
<keyword evidence="1" id="KW-0863">Zinc-finger</keyword>
<evidence type="ECO:0000259" key="4">
    <source>
        <dbReference type="PROSITE" id="PS50158"/>
    </source>
</evidence>
<evidence type="ECO:0000313" key="5">
    <source>
        <dbReference type="EMBL" id="VFR01586.1"/>
    </source>
</evidence>
<gene>
    <name evidence="5" type="ORF">CCAM_LOCUS43361</name>
</gene>
<dbReference type="EMBL" id="OOIL02006765">
    <property type="protein sequence ID" value="VFR01586.1"/>
    <property type="molecule type" value="Genomic_DNA"/>
</dbReference>
<dbReference type="PANTHER" id="PTHR34676">
    <property type="entry name" value="DUF4219 DOMAIN-CONTAINING PROTEIN-RELATED"/>
    <property type="match status" value="1"/>
</dbReference>
<evidence type="ECO:0000256" key="1">
    <source>
        <dbReference type="PROSITE-ProRule" id="PRU00047"/>
    </source>
</evidence>
<dbReference type="GO" id="GO:0003676">
    <property type="term" value="F:nucleic acid binding"/>
    <property type="evidence" value="ECO:0007669"/>
    <property type="project" value="InterPro"/>
</dbReference>
<proteinExistence type="predicted"/>